<dbReference type="RefSeq" id="WP_272181651.1">
    <property type="nucleotide sequence ID" value="NZ_JAQOMS010000002.1"/>
</dbReference>
<gene>
    <name evidence="1" type="ORF">PN838_18975</name>
</gene>
<keyword evidence="2" id="KW-1185">Reference proteome</keyword>
<sequence>MLNDLIKSSIDKSEPIGHSYFDLILSEASLPKNLFIIYSNTQLDLISKDAKSKVYQIAIKENELLDYRQIYFTKFASMYGKAVSNELLSILNNSMIYSPLALNITFEYLRLISDFNNITADLERFLSNTTSLQDIEKNTLSR</sequence>
<evidence type="ECO:0000313" key="2">
    <source>
        <dbReference type="Proteomes" id="UP001528411"/>
    </source>
</evidence>
<proteinExistence type="predicted"/>
<comment type="caution">
    <text evidence="1">The sequence shown here is derived from an EMBL/GenBank/DDBJ whole genome shotgun (WGS) entry which is preliminary data.</text>
</comment>
<organism evidence="1 2">
    <name type="scientific">Psychrosphaera algicola</name>
    <dbReference type="NCBI Taxonomy" id="3023714"/>
    <lineage>
        <taxon>Bacteria</taxon>
        <taxon>Pseudomonadati</taxon>
        <taxon>Pseudomonadota</taxon>
        <taxon>Gammaproteobacteria</taxon>
        <taxon>Alteromonadales</taxon>
        <taxon>Pseudoalteromonadaceae</taxon>
        <taxon>Psychrosphaera</taxon>
    </lineage>
</organism>
<name>A0ABT5FFX1_9GAMM</name>
<dbReference type="EMBL" id="JAQOMS010000002">
    <property type="protein sequence ID" value="MDC2890455.1"/>
    <property type="molecule type" value="Genomic_DNA"/>
</dbReference>
<accession>A0ABT5FFX1</accession>
<evidence type="ECO:0000313" key="1">
    <source>
        <dbReference type="EMBL" id="MDC2890455.1"/>
    </source>
</evidence>
<dbReference type="Proteomes" id="UP001528411">
    <property type="component" value="Unassembled WGS sequence"/>
</dbReference>
<protein>
    <submittedName>
        <fullName evidence="1">Uncharacterized protein</fullName>
    </submittedName>
</protein>
<reference evidence="1 2" key="1">
    <citation type="submission" date="2023-01" db="EMBL/GenBank/DDBJ databases">
        <title>Psychrosphaera sp. nov., isolated from marine algae.</title>
        <authorList>
            <person name="Bayburt H."/>
            <person name="Choi B.J."/>
            <person name="Kim J.M."/>
            <person name="Choi D.G."/>
            <person name="Jeon C.O."/>
        </authorList>
    </citation>
    <scope>NUCLEOTIDE SEQUENCE [LARGE SCALE GENOMIC DNA]</scope>
    <source>
        <strain evidence="1 2">G1-22</strain>
    </source>
</reference>